<evidence type="ECO:0000256" key="2">
    <source>
        <dbReference type="ARBA" id="ARBA00022737"/>
    </source>
</evidence>
<dbReference type="EMBL" id="RDQH01000343">
    <property type="protein sequence ID" value="RXH67487.1"/>
    <property type="molecule type" value="Genomic_DNA"/>
</dbReference>
<dbReference type="Gene3D" id="1.25.40.10">
    <property type="entry name" value="Tetratricopeptide repeat domain"/>
    <property type="match status" value="1"/>
</dbReference>
<sequence>MLDKGLTPDKYTFVGLVDGLCKARRVDEAVDAYHGILQSFPGQDAYIHTVVMDGLIKVRKFNAAIRVFRKAVEEGYTLDVAAYTVAIIGLFMGGRAGEAWSLYCHMKEVGLALTVHTYNVMVSGFVKERDLNMVNLMLQEMIEAKVELSSNTFLRLSKFLCRPYHSNSVIELWIEMRSLGLISSKVVQELLSDEVAEGMKVDDGLIAFSDVTSETDRFVETSGSEDVYDVAASMA</sequence>
<dbReference type="AlphaFoldDB" id="A0A498HDV2"/>
<gene>
    <name evidence="4" type="ORF">DVH24_027634</name>
</gene>
<evidence type="ECO:0008006" key="6">
    <source>
        <dbReference type="Google" id="ProtNLM"/>
    </source>
</evidence>
<dbReference type="InterPro" id="IPR011990">
    <property type="entry name" value="TPR-like_helical_dom_sf"/>
</dbReference>
<dbReference type="Pfam" id="PF01535">
    <property type="entry name" value="PPR"/>
    <property type="match status" value="1"/>
</dbReference>
<name>A0A498HDV2_MALDO</name>
<dbReference type="PANTHER" id="PTHR46128:SF211">
    <property type="entry name" value="PENTACOTRIPEPTIDE-REPEAT REGION OF PRORP DOMAIN-CONTAINING PROTEIN"/>
    <property type="match status" value="1"/>
</dbReference>
<dbReference type="NCBIfam" id="TIGR00756">
    <property type="entry name" value="PPR"/>
    <property type="match status" value="4"/>
</dbReference>
<dbReference type="InterPro" id="IPR050872">
    <property type="entry name" value="PPR_P_subfamily"/>
</dbReference>
<feature type="repeat" description="PPR" evidence="3">
    <location>
        <begin position="79"/>
        <end position="113"/>
    </location>
</feature>
<keyword evidence="2" id="KW-0677">Repeat</keyword>
<evidence type="ECO:0000256" key="3">
    <source>
        <dbReference type="PROSITE-ProRule" id="PRU00708"/>
    </source>
</evidence>
<dbReference type="PROSITE" id="PS51375">
    <property type="entry name" value="PPR"/>
    <property type="match status" value="3"/>
</dbReference>
<organism evidence="4 5">
    <name type="scientific">Malus domestica</name>
    <name type="common">Apple</name>
    <name type="synonym">Pyrus malus</name>
    <dbReference type="NCBI Taxonomy" id="3750"/>
    <lineage>
        <taxon>Eukaryota</taxon>
        <taxon>Viridiplantae</taxon>
        <taxon>Streptophyta</taxon>
        <taxon>Embryophyta</taxon>
        <taxon>Tracheophyta</taxon>
        <taxon>Spermatophyta</taxon>
        <taxon>Magnoliopsida</taxon>
        <taxon>eudicotyledons</taxon>
        <taxon>Gunneridae</taxon>
        <taxon>Pentapetalae</taxon>
        <taxon>rosids</taxon>
        <taxon>fabids</taxon>
        <taxon>Rosales</taxon>
        <taxon>Rosaceae</taxon>
        <taxon>Amygdaloideae</taxon>
        <taxon>Maleae</taxon>
        <taxon>Malus</taxon>
    </lineage>
</organism>
<feature type="repeat" description="PPR" evidence="3">
    <location>
        <begin position="114"/>
        <end position="148"/>
    </location>
</feature>
<evidence type="ECO:0000256" key="1">
    <source>
        <dbReference type="ARBA" id="ARBA00007626"/>
    </source>
</evidence>
<dbReference type="Pfam" id="PF13041">
    <property type="entry name" value="PPR_2"/>
    <property type="match status" value="1"/>
</dbReference>
<comment type="similarity">
    <text evidence="1">Belongs to the PPR family. P subfamily.</text>
</comment>
<reference evidence="4 5" key="1">
    <citation type="submission" date="2018-10" db="EMBL/GenBank/DDBJ databases">
        <title>A high-quality apple genome assembly.</title>
        <authorList>
            <person name="Hu J."/>
        </authorList>
    </citation>
    <scope>NUCLEOTIDE SEQUENCE [LARGE SCALE GENOMIC DNA]</scope>
    <source>
        <strain evidence="5">cv. HFTH1</strain>
        <tissue evidence="4">Young leaf</tissue>
    </source>
</reference>
<comment type="caution">
    <text evidence="4">The sequence shown here is derived from an EMBL/GenBank/DDBJ whole genome shotgun (WGS) entry which is preliminary data.</text>
</comment>
<keyword evidence="5" id="KW-1185">Reference proteome</keyword>
<dbReference type="Proteomes" id="UP000290289">
    <property type="component" value="Chromosome 17"/>
</dbReference>
<proteinExistence type="inferred from homology"/>
<dbReference type="Pfam" id="PF12854">
    <property type="entry name" value="PPR_1"/>
    <property type="match status" value="1"/>
</dbReference>
<protein>
    <recommendedName>
        <fullName evidence="6">Pentacotripeptide-repeat region of PRORP domain-containing protein</fullName>
    </recommendedName>
</protein>
<evidence type="ECO:0000313" key="5">
    <source>
        <dbReference type="Proteomes" id="UP000290289"/>
    </source>
</evidence>
<dbReference type="PANTHER" id="PTHR46128">
    <property type="entry name" value="MITOCHONDRIAL GROUP I INTRON SPLICING FACTOR CCM1"/>
    <property type="match status" value="1"/>
</dbReference>
<dbReference type="SMR" id="A0A498HDV2"/>
<feature type="repeat" description="PPR" evidence="3">
    <location>
        <begin position="44"/>
        <end position="78"/>
    </location>
</feature>
<dbReference type="InterPro" id="IPR002885">
    <property type="entry name" value="PPR_rpt"/>
</dbReference>
<evidence type="ECO:0000313" key="4">
    <source>
        <dbReference type="EMBL" id="RXH67487.1"/>
    </source>
</evidence>
<accession>A0A498HDV2</accession>